<dbReference type="Gramene" id="KMS95316">
    <property type="protein sequence ID" value="KMS95316"/>
    <property type="gene ID" value="BVRB_009430"/>
</dbReference>
<evidence type="ECO:0000256" key="8">
    <source>
        <dbReference type="ARBA" id="ARBA00022777"/>
    </source>
</evidence>
<accession>A0A0J8B2U7</accession>
<evidence type="ECO:0000256" key="4">
    <source>
        <dbReference type="ARBA" id="ARBA00012142"/>
    </source>
</evidence>
<dbReference type="InterPro" id="IPR040442">
    <property type="entry name" value="Pyrv_kinase-like_dom_sf"/>
</dbReference>
<dbReference type="Proteomes" id="UP000035740">
    <property type="component" value="Unassembled WGS sequence"/>
</dbReference>
<keyword evidence="7" id="KW-0547">Nucleotide-binding</keyword>
<gene>
    <name evidence="15" type="ORF">BVRB_009430</name>
</gene>
<dbReference type="Gene3D" id="3.20.20.60">
    <property type="entry name" value="Phosphoenolpyruvate-binding domains"/>
    <property type="match status" value="1"/>
</dbReference>
<evidence type="ECO:0000256" key="7">
    <source>
        <dbReference type="ARBA" id="ARBA00022741"/>
    </source>
</evidence>
<comment type="similarity">
    <text evidence="3 13">Belongs to the pyruvate kinase family.</text>
</comment>
<feature type="domain" description="Pyruvate kinase barrel" evidence="14">
    <location>
        <begin position="1"/>
        <end position="78"/>
    </location>
</feature>
<dbReference type="UniPathway" id="UPA00109">
    <property type="reaction ID" value="UER00188"/>
</dbReference>
<keyword evidence="16" id="KW-1185">Reference proteome</keyword>
<evidence type="ECO:0000256" key="5">
    <source>
        <dbReference type="ARBA" id="ARBA00022679"/>
    </source>
</evidence>
<comment type="pathway">
    <text evidence="2 13">Carbohydrate degradation; glycolysis; pyruvate from D-glyceraldehyde 3-phosphate: step 5/5.</text>
</comment>
<keyword evidence="5 13" id="KW-0808">Transferase</keyword>
<protein>
    <recommendedName>
        <fullName evidence="4 13">Pyruvate kinase</fullName>
        <ecNumber evidence="4 13">2.7.1.40</ecNumber>
    </recommendedName>
</protein>
<keyword evidence="10 13" id="KW-0460">Magnesium</keyword>
<dbReference type="InterPro" id="IPR001697">
    <property type="entry name" value="Pyr_Knase"/>
</dbReference>
<evidence type="ECO:0000256" key="2">
    <source>
        <dbReference type="ARBA" id="ARBA00004997"/>
    </source>
</evidence>
<dbReference type="Pfam" id="PF00224">
    <property type="entry name" value="PK"/>
    <property type="match status" value="1"/>
</dbReference>
<evidence type="ECO:0000256" key="9">
    <source>
        <dbReference type="ARBA" id="ARBA00022840"/>
    </source>
</evidence>
<dbReference type="EC" id="2.7.1.40" evidence="4 13"/>
<dbReference type="GO" id="GO:0005524">
    <property type="term" value="F:ATP binding"/>
    <property type="evidence" value="ECO:0007669"/>
    <property type="project" value="UniProtKB-KW"/>
</dbReference>
<dbReference type="OMA" id="NFPTIYQ"/>
<dbReference type="AlphaFoldDB" id="A0A0J8B2U7"/>
<dbReference type="OrthoDB" id="1719943at2759"/>
<evidence type="ECO:0000259" key="14">
    <source>
        <dbReference type="Pfam" id="PF00224"/>
    </source>
</evidence>
<evidence type="ECO:0000256" key="3">
    <source>
        <dbReference type="ARBA" id="ARBA00008663"/>
    </source>
</evidence>
<dbReference type="PANTHER" id="PTHR11817">
    <property type="entry name" value="PYRUVATE KINASE"/>
    <property type="match status" value="1"/>
</dbReference>
<comment type="cofactor">
    <cofactor evidence="1">
        <name>K(+)</name>
        <dbReference type="ChEBI" id="CHEBI:29103"/>
    </cofactor>
</comment>
<dbReference type="GO" id="GO:0000287">
    <property type="term" value="F:magnesium ion binding"/>
    <property type="evidence" value="ECO:0007669"/>
    <property type="project" value="InterPro"/>
</dbReference>
<evidence type="ECO:0000256" key="1">
    <source>
        <dbReference type="ARBA" id="ARBA00001958"/>
    </source>
</evidence>
<evidence type="ECO:0000313" key="16">
    <source>
        <dbReference type="Proteomes" id="UP000035740"/>
    </source>
</evidence>
<organism evidence="15 16">
    <name type="scientific">Beta vulgaris subsp. vulgaris</name>
    <name type="common">Beet</name>
    <dbReference type="NCBI Taxonomy" id="3555"/>
    <lineage>
        <taxon>Eukaryota</taxon>
        <taxon>Viridiplantae</taxon>
        <taxon>Streptophyta</taxon>
        <taxon>Embryophyta</taxon>
        <taxon>Tracheophyta</taxon>
        <taxon>Spermatophyta</taxon>
        <taxon>Magnoliopsida</taxon>
        <taxon>eudicotyledons</taxon>
        <taxon>Gunneridae</taxon>
        <taxon>Pentapetalae</taxon>
        <taxon>Caryophyllales</taxon>
        <taxon>Chenopodiaceae</taxon>
        <taxon>Betoideae</taxon>
        <taxon>Beta</taxon>
    </lineage>
</organism>
<evidence type="ECO:0000256" key="6">
    <source>
        <dbReference type="ARBA" id="ARBA00022723"/>
    </source>
</evidence>
<evidence type="ECO:0000256" key="13">
    <source>
        <dbReference type="RuleBase" id="RU000504"/>
    </source>
</evidence>
<sequence>MGSHIPLEKVPFAQQRIVHLCRELNKPVIVASRLLESMIEYPIPTRAEVDDASETVRQQADSLMLSGESEMGLYPEKALAVLRNAKRTSLAKNWNFPTIYQLHCWLL</sequence>
<dbReference type="InterPro" id="IPR015793">
    <property type="entry name" value="Pyrv_Knase_brl"/>
</dbReference>
<proteinExistence type="inferred from homology"/>
<keyword evidence="12" id="KW-0670">Pyruvate</keyword>
<keyword evidence="9" id="KW-0067">ATP-binding</keyword>
<dbReference type="GO" id="GO:0030955">
    <property type="term" value="F:potassium ion binding"/>
    <property type="evidence" value="ECO:0007669"/>
    <property type="project" value="InterPro"/>
</dbReference>
<evidence type="ECO:0000256" key="10">
    <source>
        <dbReference type="ARBA" id="ARBA00022842"/>
    </source>
</evidence>
<comment type="catalytic activity">
    <reaction evidence="13">
        <text>pyruvate + ATP = phosphoenolpyruvate + ADP + H(+)</text>
        <dbReference type="Rhea" id="RHEA:18157"/>
        <dbReference type="ChEBI" id="CHEBI:15361"/>
        <dbReference type="ChEBI" id="CHEBI:15378"/>
        <dbReference type="ChEBI" id="CHEBI:30616"/>
        <dbReference type="ChEBI" id="CHEBI:58702"/>
        <dbReference type="ChEBI" id="CHEBI:456216"/>
        <dbReference type="EC" id="2.7.1.40"/>
    </reaction>
</comment>
<dbReference type="InterPro" id="IPR015813">
    <property type="entry name" value="Pyrv/PenolPyrv_kinase-like_dom"/>
</dbReference>
<dbReference type="EMBL" id="KQ090487">
    <property type="protein sequence ID" value="KMS95316.1"/>
    <property type="molecule type" value="Genomic_DNA"/>
</dbReference>
<reference evidence="15 16" key="1">
    <citation type="journal article" date="2014" name="Nature">
        <title>The genome of the recently domesticated crop plant sugar beet (Beta vulgaris).</title>
        <authorList>
            <person name="Dohm J.C."/>
            <person name="Minoche A.E."/>
            <person name="Holtgrawe D."/>
            <person name="Capella-Gutierrez S."/>
            <person name="Zakrzewski F."/>
            <person name="Tafer H."/>
            <person name="Rupp O."/>
            <person name="Sorensen T.R."/>
            <person name="Stracke R."/>
            <person name="Reinhardt R."/>
            <person name="Goesmann A."/>
            <person name="Kraft T."/>
            <person name="Schulz B."/>
            <person name="Stadler P.F."/>
            <person name="Schmidt T."/>
            <person name="Gabaldon T."/>
            <person name="Lehrach H."/>
            <person name="Weisshaar B."/>
            <person name="Himmelbauer H."/>
        </authorList>
    </citation>
    <scope>NUCLEOTIDE SEQUENCE [LARGE SCALE GENOMIC DNA]</scope>
    <source>
        <tissue evidence="15">Taproot</tissue>
    </source>
</reference>
<evidence type="ECO:0000256" key="12">
    <source>
        <dbReference type="ARBA" id="ARBA00023317"/>
    </source>
</evidence>
<keyword evidence="11 13" id="KW-0324">Glycolysis</keyword>
<keyword evidence="6" id="KW-0479">Metal-binding</keyword>
<evidence type="ECO:0000313" key="15">
    <source>
        <dbReference type="EMBL" id="KMS95316.1"/>
    </source>
</evidence>
<dbReference type="PRINTS" id="PR01050">
    <property type="entry name" value="PYRUVTKNASE"/>
</dbReference>
<dbReference type="GO" id="GO:0016301">
    <property type="term" value="F:kinase activity"/>
    <property type="evidence" value="ECO:0007669"/>
    <property type="project" value="UniProtKB-KW"/>
</dbReference>
<dbReference type="GO" id="GO:0004743">
    <property type="term" value="F:pyruvate kinase activity"/>
    <property type="evidence" value="ECO:0007669"/>
    <property type="project" value="UniProtKB-EC"/>
</dbReference>
<keyword evidence="8 13" id="KW-0418">Kinase</keyword>
<evidence type="ECO:0000256" key="11">
    <source>
        <dbReference type="ARBA" id="ARBA00023152"/>
    </source>
</evidence>
<dbReference type="SUPFAM" id="SSF51621">
    <property type="entry name" value="Phosphoenolpyruvate/pyruvate domain"/>
    <property type="match status" value="1"/>
</dbReference>
<name>A0A0J8B2U7_BETVV</name>